<evidence type="ECO:0000313" key="1">
    <source>
        <dbReference type="EMBL" id="SDY17639.1"/>
    </source>
</evidence>
<reference evidence="2" key="1">
    <citation type="submission" date="2016-10" db="EMBL/GenBank/DDBJ databases">
        <authorList>
            <person name="Varghese N."/>
            <person name="Submissions S."/>
        </authorList>
    </citation>
    <scope>NUCLEOTIDE SEQUENCE [LARGE SCALE GENOMIC DNA]</scope>
    <source>
        <strain evidence="2">CGMCC 1.8975</strain>
    </source>
</reference>
<dbReference type="AlphaFoldDB" id="A0A1H3HSH8"/>
<dbReference type="RefSeq" id="WP_092739739.1">
    <property type="nucleotide sequence ID" value="NZ_FNOV01000006.1"/>
</dbReference>
<protein>
    <submittedName>
        <fullName evidence="1">Uncharacterized protein</fullName>
    </submittedName>
</protein>
<dbReference type="EMBL" id="FNOV01000006">
    <property type="protein sequence ID" value="SDY17639.1"/>
    <property type="molecule type" value="Genomic_DNA"/>
</dbReference>
<keyword evidence="2" id="KW-1185">Reference proteome</keyword>
<dbReference type="OrthoDB" id="672279at2"/>
<gene>
    <name evidence="1" type="ORF">SAMN04488069_106103</name>
</gene>
<accession>A0A1H3HSH8</accession>
<evidence type="ECO:0000313" key="2">
    <source>
        <dbReference type="Proteomes" id="UP000199249"/>
    </source>
</evidence>
<sequence length="178" mass="19535">MKKLLFLAPLLVAFALLGSCKKILDLLEFNVEDSQTVVVPRTLPLGSLVPLPPVSVSSSSKSTYANNGTTADYVQDVTLDNLTLTITNPASQNFNFLKRIEIYISTDANSPDQFLLASLDQVPANVSTISLTPSSQKLDLFLSRDSYTLTTKVQLNSLLTQDVTIRADERFKVKARKP</sequence>
<organism evidence="1 2">
    <name type="scientific">Hymenobacter psychrophilus</name>
    <dbReference type="NCBI Taxonomy" id="651662"/>
    <lineage>
        <taxon>Bacteria</taxon>
        <taxon>Pseudomonadati</taxon>
        <taxon>Bacteroidota</taxon>
        <taxon>Cytophagia</taxon>
        <taxon>Cytophagales</taxon>
        <taxon>Hymenobacteraceae</taxon>
        <taxon>Hymenobacter</taxon>
    </lineage>
</organism>
<dbReference type="Proteomes" id="UP000199249">
    <property type="component" value="Unassembled WGS sequence"/>
</dbReference>
<proteinExistence type="predicted"/>
<dbReference type="PROSITE" id="PS51257">
    <property type="entry name" value="PROKAR_LIPOPROTEIN"/>
    <property type="match status" value="1"/>
</dbReference>
<dbReference type="STRING" id="651662.SAMN04488069_106103"/>
<name>A0A1H3HSH8_9BACT</name>